<evidence type="ECO:0000256" key="7">
    <source>
        <dbReference type="RuleBase" id="RU000363"/>
    </source>
</evidence>
<evidence type="ECO:0000256" key="1">
    <source>
        <dbReference type="ARBA" id="ARBA00006484"/>
    </source>
</evidence>
<evidence type="ECO:0000256" key="6">
    <source>
        <dbReference type="PIRSR" id="PIRSR617711-2"/>
    </source>
</evidence>
<dbReference type="PRINTS" id="PR00081">
    <property type="entry name" value="GDHRDH"/>
</dbReference>
<comment type="similarity">
    <text evidence="1 7">Belongs to the short-chain dehydrogenases/reductases (SDR) family.</text>
</comment>
<dbReference type="PANTHER" id="PTHR43008">
    <property type="entry name" value="BENZIL REDUCTASE"/>
    <property type="match status" value="1"/>
</dbReference>
<dbReference type="Proteomes" id="UP000243084">
    <property type="component" value="Unassembled WGS sequence"/>
</dbReference>
<reference evidence="9" key="1">
    <citation type="submission" date="2016-10" db="EMBL/GenBank/DDBJ databases">
        <authorList>
            <person name="Varghese N."/>
            <person name="Submissions S."/>
        </authorList>
    </citation>
    <scope>NUCLEOTIDE SEQUENCE [LARGE SCALE GENOMIC DNA]</scope>
    <source>
        <strain evidence="9">JCM 18195</strain>
    </source>
</reference>
<dbReference type="RefSeq" id="WP_245768311.1">
    <property type="nucleotide sequence ID" value="NZ_FOXM01000031.1"/>
</dbReference>
<dbReference type="InterPro" id="IPR017711">
    <property type="entry name" value="BphB_TodD"/>
</dbReference>
<keyword evidence="9" id="KW-1185">Reference proteome</keyword>
<keyword evidence="3" id="KW-0560">Oxidoreductase</keyword>
<evidence type="ECO:0000313" key="8">
    <source>
        <dbReference type="EMBL" id="SFQ53102.1"/>
    </source>
</evidence>
<dbReference type="PANTHER" id="PTHR43008:SF4">
    <property type="entry name" value="CHAIN DEHYDROGENASE, PUTATIVE (AFU_ORTHOLOGUE AFUA_4G08710)-RELATED"/>
    <property type="match status" value="1"/>
</dbReference>
<evidence type="ECO:0000256" key="2">
    <source>
        <dbReference type="ARBA" id="ARBA00022797"/>
    </source>
</evidence>
<dbReference type="AlphaFoldDB" id="A0A1I5Z9F9"/>
<name>A0A1I5Z9F9_9GAMM</name>
<evidence type="ECO:0000256" key="4">
    <source>
        <dbReference type="ARBA" id="ARBA00023027"/>
    </source>
</evidence>
<dbReference type="FunFam" id="3.40.50.720:FF:000084">
    <property type="entry name" value="Short-chain dehydrogenase reductase"/>
    <property type="match status" value="1"/>
</dbReference>
<dbReference type="Gene3D" id="3.40.50.720">
    <property type="entry name" value="NAD(P)-binding Rossmann-like Domain"/>
    <property type="match status" value="1"/>
</dbReference>
<dbReference type="InterPro" id="IPR002347">
    <property type="entry name" value="SDR_fam"/>
</dbReference>
<dbReference type="SUPFAM" id="SSF51735">
    <property type="entry name" value="NAD(P)-binding Rossmann-fold domains"/>
    <property type="match status" value="1"/>
</dbReference>
<organism evidence="8 9">
    <name type="scientific">Geopseudomonas sagittaria</name>
    <dbReference type="NCBI Taxonomy" id="1135990"/>
    <lineage>
        <taxon>Bacteria</taxon>
        <taxon>Pseudomonadati</taxon>
        <taxon>Pseudomonadota</taxon>
        <taxon>Gammaproteobacteria</taxon>
        <taxon>Pseudomonadales</taxon>
        <taxon>Pseudomonadaceae</taxon>
        <taxon>Geopseudomonas</taxon>
    </lineage>
</organism>
<evidence type="ECO:0000256" key="5">
    <source>
        <dbReference type="PIRSR" id="PIRSR617711-1"/>
    </source>
</evidence>
<feature type="binding site" evidence="6">
    <location>
        <position position="171"/>
    </location>
    <ligand>
        <name>NAD(+)</name>
        <dbReference type="ChEBI" id="CHEBI:57540"/>
    </ligand>
</feature>
<evidence type="ECO:0000256" key="3">
    <source>
        <dbReference type="ARBA" id="ARBA00023002"/>
    </source>
</evidence>
<keyword evidence="2" id="KW-0058">Aromatic hydrocarbons catabolism</keyword>
<dbReference type="InterPro" id="IPR036291">
    <property type="entry name" value="NAD(P)-bd_dom_sf"/>
</dbReference>
<dbReference type="InterPro" id="IPR047950">
    <property type="entry name" value="BphB-like_SDR"/>
</dbReference>
<dbReference type="CDD" id="cd05348">
    <property type="entry name" value="BphB-like_SDR_c"/>
    <property type="match status" value="1"/>
</dbReference>
<feature type="binding site" evidence="6">
    <location>
        <position position="71"/>
    </location>
    <ligand>
        <name>NAD(+)</name>
        <dbReference type="ChEBI" id="CHEBI:57540"/>
    </ligand>
</feature>
<accession>A0A1I5Z9F9</accession>
<dbReference type="PROSITE" id="PS00061">
    <property type="entry name" value="ADH_SHORT"/>
    <property type="match status" value="1"/>
</dbReference>
<protein>
    <submittedName>
        <fullName evidence="8">Cis-2,3-dihydrobiphenyl-2,3-diol dehydrogenase</fullName>
    </submittedName>
</protein>
<dbReference type="GO" id="GO:0050664">
    <property type="term" value="F:oxidoreductase activity, acting on NAD(P)H, oxygen as acceptor"/>
    <property type="evidence" value="ECO:0007669"/>
    <property type="project" value="TreeGrafter"/>
</dbReference>
<sequence>MNAALNNMDNLKVKLKDEVILITGGASGLGHALVERFVAEGAKVAVLDKCADRLQQLESDHGEDVVCIVGDVRSMEDQKLAASRCIAKFGRIDTLIPNAAIWDYNTALVDLPEDSIDKAFDEVFQINVKGYILAVKACLPALVASRGSVICTISNAGFYPNGGGPLYTATKHAVVGLVRELAFELAPYVRVNGVGVGGINTDLRGPCSLGMSEQSISNMPLAELLQDVLPIGRLPDAEEYTGAYVFFATRGDSAPATGALLNYDGGMGVRGLFSAVGGKDLLEKLNID</sequence>
<proteinExistence type="inferred from homology"/>
<dbReference type="EMBL" id="FOXM01000031">
    <property type="protein sequence ID" value="SFQ53102.1"/>
    <property type="molecule type" value="Genomic_DNA"/>
</dbReference>
<keyword evidence="4 6" id="KW-0520">NAD</keyword>
<feature type="active site" description="Proton acceptor" evidence="5">
    <location>
        <position position="167"/>
    </location>
</feature>
<dbReference type="Pfam" id="PF00106">
    <property type="entry name" value="adh_short"/>
    <property type="match status" value="1"/>
</dbReference>
<dbReference type="PRINTS" id="PR00080">
    <property type="entry name" value="SDRFAMILY"/>
</dbReference>
<gene>
    <name evidence="8" type="ORF">SAMN05216229_13111</name>
</gene>
<feature type="binding site" evidence="6">
    <location>
        <begin position="21"/>
        <end position="48"/>
    </location>
    <ligand>
        <name>NAD(+)</name>
        <dbReference type="ChEBI" id="CHEBI:57540"/>
    </ligand>
</feature>
<evidence type="ECO:0000313" key="9">
    <source>
        <dbReference type="Proteomes" id="UP000243084"/>
    </source>
</evidence>
<dbReference type="GO" id="GO:0016628">
    <property type="term" value="F:oxidoreductase activity, acting on the CH-CH group of donors, NAD or NADP as acceptor"/>
    <property type="evidence" value="ECO:0007669"/>
    <property type="project" value="InterPro"/>
</dbReference>
<dbReference type="NCBIfam" id="TIGR03325">
    <property type="entry name" value="BphB_TodD"/>
    <property type="match status" value="1"/>
</dbReference>
<dbReference type="InterPro" id="IPR020904">
    <property type="entry name" value="Sc_DH/Rdtase_CS"/>
</dbReference>
<dbReference type="NCBIfam" id="NF004849">
    <property type="entry name" value="PRK06200.1"/>
    <property type="match status" value="1"/>
</dbReference>